<proteinExistence type="predicted"/>
<organism evidence="6 7">
    <name type="scientific">Tropilaelaps mercedesae</name>
    <dbReference type="NCBI Taxonomy" id="418985"/>
    <lineage>
        <taxon>Eukaryota</taxon>
        <taxon>Metazoa</taxon>
        <taxon>Ecdysozoa</taxon>
        <taxon>Arthropoda</taxon>
        <taxon>Chelicerata</taxon>
        <taxon>Arachnida</taxon>
        <taxon>Acari</taxon>
        <taxon>Parasitiformes</taxon>
        <taxon>Mesostigmata</taxon>
        <taxon>Gamasina</taxon>
        <taxon>Dermanyssoidea</taxon>
        <taxon>Laelapidae</taxon>
        <taxon>Tropilaelaps</taxon>
    </lineage>
</organism>
<evidence type="ECO:0000256" key="1">
    <source>
        <dbReference type="ARBA" id="ARBA00022723"/>
    </source>
</evidence>
<gene>
    <name evidence="6" type="ORF">BIW11_10356</name>
</gene>
<evidence type="ECO:0000256" key="2">
    <source>
        <dbReference type="ARBA" id="ARBA00022833"/>
    </source>
</evidence>
<dbReference type="EMBL" id="MNPL01011712">
    <property type="protein sequence ID" value="OQR72474.1"/>
    <property type="molecule type" value="Genomic_DNA"/>
</dbReference>
<dbReference type="SUPFAM" id="SSF57716">
    <property type="entry name" value="Glucocorticoid receptor-like (DNA-binding domain)"/>
    <property type="match status" value="1"/>
</dbReference>
<dbReference type="GO" id="GO:0046872">
    <property type="term" value="F:metal ion binding"/>
    <property type="evidence" value="ECO:0007669"/>
    <property type="project" value="UniProtKB-KW"/>
</dbReference>
<keyword evidence="2" id="KW-0862">Zinc</keyword>
<keyword evidence="1" id="KW-0479">Metal-binding</keyword>
<comment type="caution">
    <text evidence="6">The sequence shown here is derived from an EMBL/GenBank/DDBJ whole genome shotgun (WGS) entry which is preliminary data.</text>
</comment>
<feature type="region of interest" description="Disordered" evidence="4">
    <location>
        <begin position="80"/>
        <end position="110"/>
    </location>
</feature>
<evidence type="ECO:0000313" key="7">
    <source>
        <dbReference type="Proteomes" id="UP000192247"/>
    </source>
</evidence>
<evidence type="ECO:0000259" key="5">
    <source>
        <dbReference type="Pfam" id="PF00412"/>
    </source>
</evidence>
<dbReference type="Proteomes" id="UP000192247">
    <property type="component" value="Unassembled WGS sequence"/>
</dbReference>
<dbReference type="InParanoid" id="A0A1V9XG13"/>
<evidence type="ECO:0000256" key="4">
    <source>
        <dbReference type="SAM" id="MobiDB-lite"/>
    </source>
</evidence>
<name>A0A1V9XG13_9ACAR</name>
<dbReference type="Gene3D" id="2.10.110.10">
    <property type="entry name" value="Cysteine Rich Protein"/>
    <property type="match status" value="1"/>
</dbReference>
<sequence>MNKNWHSGHFCCWQCDDSLTGQRYVLRDEHPYCGLRYFGSSGAIRRFSIGNWAVPEGEGADALSFERGRHQLVLCGRAKAREGPKREPMAWLAEQRRSPDSEPGSVQLQD</sequence>
<feature type="domain" description="LIM zinc-binding" evidence="5">
    <location>
        <begin position="1"/>
        <end position="38"/>
    </location>
</feature>
<reference evidence="6 7" key="1">
    <citation type="journal article" date="2017" name="Gigascience">
        <title>Draft genome of the honey bee ectoparasitic mite, Tropilaelaps mercedesae, is shaped by the parasitic life history.</title>
        <authorList>
            <person name="Dong X."/>
            <person name="Armstrong S.D."/>
            <person name="Xia D."/>
            <person name="Makepeace B.L."/>
            <person name="Darby A.C."/>
            <person name="Kadowaki T."/>
        </authorList>
    </citation>
    <scope>NUCLEOTIDE SEQUENCE [LARGE SCALE GENOMIC DNA]</scope>
    <source>
        <strain evidence="6">Wuxi-XJTLU</strain>
    </source>
</reference>
<keyword evidence="3" id="KW-0440">LIM domain</keyword>
<dbReference type="Pfam" id="PF00412">
    <property type="entry name" value="LIM"/>
    <property type="match status" value="1"/>
</dbReference>
<accession>A0A1V9XG13</accession>
<dbReference type="OrthoDB" id="274660at2759"/>
<keyword evidence="7" id="KW-1185">Reference proteome</keyword>
<dbReference type="STRING" id="418985.A0A1V9XG13"/>
<evidence type="ECO:0000313" key="6">
    <source>
        <dbReference type="EMBL" id="OQR72474.1"/>
    </source>
</evidence>
<protein>
    <submittedName>
        <fullName evidence="6">Four and a half LIM domains protein 2 isoform X3</fullName>
    </submittedName>
</protein>
<dbReference type="InterPro" id="IPR001781">
    <property type="entry name" value="Znf_LIM"/>
</dbReference>
<feature type="compositionally biased region" description="Basic and acidic residues" evidence="4">
    <location>
        <begin position="80"/>
        <end position="100"/>
    </location>
</feature>
<evidence type="ECO:0000256" key="3">
    <source>
        <dbReference type="ARBA" id="ARBA00023038"/>
    </source>
</evidence>
<dbReference type="AlphaFoldDB" id="A0A1V9XG13"/>